<gene>
    <name evidence="3" type="ORF">EV356DRAFT_499146</name>
</gene>
<accession>A0A6A6HD56</accession>
<dbReference type="OrthoDB" id="3763672at2759"/>
<name>A0A6A6HD56_VIRVR</name>
<protein>
    <submittedName>
        <fullName evidence="3">Uncharacterized protein</fullName>
    </submittedName>
</protein>
<dbReference type="PANTHER" id="PTHR31306">
    <property type="entry name" value="ALPHA-1,6-MANNOSYLTRANSFERASE MNN11-RELATED"/>
    <property type="match status" value="1"/>
</dbReference>
<evidence type="ECO:0000256" key="1">
    <source>
        <dbReference type="ARBA" id="ARBA00022676"/>
    </source>
</evidence>
<proteinExistence type="predicted"/>
<sequence>MHGYDYKFVQATPFTDRYNTWLKVRELGAALRHSYRFVIFTDGDIVFSRPEIPLEYLLSYWNISSSISLALAEDPDAGYNFDSRGRLNQNCGFIIAQNNAKTHEIMKDWLECPDGTRYEDCDHWKNNHYHEQGAFSNHVRYDYGDWIRTLPCDHANGAPEGGQGCTGKYVRHYWVSKDAIKPAVDETFMQSIFGKAHRQFVENLNETFWDHSSGMAQTGDGEA</sequence>
<dbReference type="GO" id="GO:0016757">
    <property type="term" value="F:glycosyltransferase activity"/>
    <property type="evidence" value="ECO:0007669"/>
    <property type="project" value="UniProtKB-KW"/>
</dbReference>
<organism evidence="3 4">
    <name type="scientific">Viridothelium virens</name>
    <name type="common">Speckled blister lichen</name>
    <name type="synonym">Trypethelium virens</name>
    <dbReference type="NCBI Taxonomy" id="1048519"/>
    <lineage>
        <taxon>Eukaryota</taxon>
        <taxon>Fungi</taxon>
        <taxon>Dikarya</taxon>
        <taxon>Ascomycota</taxon>
        <taxon>Pezizomycotina</taxon>
        <taxon>Dothideomycetes</taxon>
        <taxon>Dothideomycetes incertae sedis</taxon>
        <taxon>Trypetheliales</taxon>
        <taxon>Trypetheliaceae</taxon>
        <taxon>Viridothelium</taxon>
    </lineage>
</organism>
<keyword evidence="1" id="KW-0328">Glycosyltransferase</keyword>
<reference evidence="3" key="1">
    <citation type="journal article" date="2020" name="Stud. Mycol.">
        <title>101 Dothideomycetes genomes: a test case for predicting lifestyles and emergence of pathogens.</title>
        <authorList>
            <person name="Haridas S."/>
            <person name="Albert R."/>
            <person name="Binder M."/>
            <person name="Bloem J."/>
            <person name="Labutti K."/>
            <person name="Salamov A."/>
            <person name="Andreopoulos B."/>
            <person name="Baker S."/>
            <person name="Barry K."/>
            <person name="Bills G."/>
            <person name="Bluhm B."/>
            <person name="Cannon C."/>
            <person name="Castanera R."/>
            <person name="Culley D."/>
            <person name="Daum C."/>
            <person name="Ezra D."/>
            <person name="Gonzalez J."/>
            <person name="Henrissat B."/>
            <person name="Kuo A."/>
            <person name="Liang C."/>
            <person name="Lipzen A."/>
            <person name="Lutzoni F."/>
            <person name="Magnuson J."/>
            <person name="Mondo S."/>
            <person name="Nolan M."/>
            <person name="Ohm R."/>
            <person name="Pangilinan J."/>
            <person name="Park H.-J."/>
            <person name="Ramirez L."/>
            <person name="Alfaro M."/>
            <person name="Sun H."/>
            <person name="Tritt A."/>
            <person name="Yoshinaga Y."/>
            <person name="Zwiers L.-H."/>
            <person name="Turgeon B."/>
            <person name="Goodwin S."/>
            <person name="Spatafora J."/>
            <person name="Crous P."/>
            <person name="Grigoriev I."/>
        </authorList>
    </citation>
    <scope>NUCLEOTIDE SEQUENCE</scope>
    <source>
        <strain evidence="3">Tuck. ex Michener</strain>
    </source>
</reference>
<dbReference type="Proteomes" id="UP000800092">
    <property type="component" value="Unassembled WGS sequence"/>
</dbReference>
<dbReference type="AlphaFoldDB" id="A0A6A6HD56"/>
<dbReference type="EMBL" id="ML991788">
    <property type="protein sequence ID" value="KAF2235922.1"/>
    <property type="molecule type" value="Genomic_DNA"/>
</dbReference>
<keyword evidence="4" id="KW-1185">Reference proteome</keyword>
<dbReference type="PANTHER" id="PTHR31306:SF3">
    <property type="entry name" value="NUCLEOTIDE-DIPHOSPHO-SUGAR TRANSFERASE DOMAIN-CONTAINING PROTEIN"/>
    <property type="match status" value="1"/>
</dbReference>
<keyword evidence="2" id="KW-0808">Transferase</keyword>
<evidence type="ECO:0000256" key="2">
    <source>
        <dbReference type="ARBA" id="ARBA00022679"/>
    </source>
</evidence>
<evidence type="ECO:0000313" key="4">
    <source>
        <dbReference type="Proteomes" id="UP000800092"/>
    </source>
</evidence>
<dbReference type="GO" id="GO:0000139">
    <property type="term" value="C:Golgi membrane"/>
    <property type="evidence" value="ECO:0007669"/>
    <property type="project" value="TreeGrafter"/>
</dbReference>
<dbReference type="GO" id="GO:0006487">
    <property type="term" value="P:protein N-linked glycosylation"/>
    <property type="evidence" value="ECO:0007669"/>
    <property type="project" value="TreeGrafter"/>
</dbReference>
<dbReference type="InterPro" id="IPR008630">
    <property type="entry name" value="Glyco_trans_34"/>
</dbReference>
<evidence type="ECO:0000313" key="3">
    <source>
        <dbReference type="EMBL" id="KAF2235922.1"/>
    </source>
</evidence>